<dbReference type="Gene3D" id="3.30.710.10">
    <property type="entry name" value="Potassium Channel Kv1.1, Chain A"/>
    <property type="match status" value="2"/>
</dbReference>
<dbReference type="Pfam" id="PF07707">
    <property type="entry name" value="BACK"/>
    <property type="match status" value="1"/>
</dbReference>
<feature type="domain" description="BTB" evidence="1">
    <location>
        <begin position="88"/>
        <end position="157"/>
    </location>
</feature>
<dbReference type="PANTHER" id="PTHR16064">
    <property type="entry name" value="BTB POZ DOMAIN CONTAINING 7"/>
    <property type="match status" value="1"/>
</dbReference>
<dbReference type="SUPFAM" id="SSF54695">
    <property type="entry name" value="POZ domain"/>
    <property type="match status" value="2"/>
</dbReference>
<accession>A7SH01</accession>
<dbReference type="InterPro" id="IPR042345">
    <property type="entry name" value="Btbd7"/>
</dbReference>
<feature type="domain" description="BTB" evidence="1">
    <location>
        <begin position="209"/>
        <end position="284"/>
    </location>
</feature>
<dbReference type="InterPro" id="IPR011333">
    <property type="entry name" value="SKP1/BTB/POZ_sf"/>
</dbReference>
<dbReference type="EMBL" id="DS469656">
    <property type="protein sequence ID" value="EDO37005.1"/>
    <property type="molecule type" value="Genomic_DNA"/>
</dbReference>
<dbReference type="PhylomeDB" id="A7SH01"/>
<dbReference type="STRING" id="45351.A7SH01"/>
<dbReference type="InterPro" id="IPR047935">
    <property type="entry name" value="BTBD7_BTB_POZ_second"/>
</dbReference>
<evidence type="ECO:0000313" key="2">
    <source>
        <dbReference type="EMBL" id="EDO37005.1"/>
    </source>
</evidence>
<keyword evidence="3" id="KW-1185">Reference proteome</keyword>
<gene>
    <name evidence="2" type="ORF">NEMVEDRAFT_v1g117932</name>
</gene>
<reference evidence="2 3" key="1">
    <citation type="journal article" date="2007" name="Science">
        <title>Sea anemone genome reveals ancestral eumetazoan gene repertoire and genomic organization.</title>
        <authorList>
            <person name="Putnam N.H."/>
            <person name="Srivastava M."/>
            <person name="Hellsten U."/>
            <person name="Dirks B."/>
            <person name="Chapman J."/>
            <person name="Salamov A."/>
            <person name="Terry A."/>
            <person name="Shapiro H."/>
            <person name="Lindquist E."/>
            <person name="Kapitonov V.V."/>
            <person name="Jurka J."/>
            <person name="Genikhovich G."/>
            <person name="Grigoriev I.V."/>
            <person name="Lucas S.M."/>
            <person name="Steele R.E."/>
            <person name="Finnerty J.R."/>
            <person name="Technau U."/>
            <person name="Martindale M.Q."/>
            <person name="Rokhsar D.S."/>
        </authorList>
    </citation>
    <scope>NUCLEOTIDE SEQUENCE [LARGE SCALE GENOMIC DNA]</scope>
    <source>
        <strain evidence="3">CH2 X CH6</strain>
    </source>
</reference>
<dbReference type="OMA" id="IPPPDSH"/>
<proteinExistence type="predicted"/>
<dbReference type="GO" id="GO:0061138">
    <property type="term" value="P:morphogenesis of a branching epithelium"/>
    <property type="evidence" value="ECO:0007669"/>
    <property type="project" value="InterPro"/>
</dbReference>
<sequence>ERKRRFPKLINLRRRLLRSRGPYRTLDHGKVLKDLIENWSTQEITELVDEYEALIAQKDSITQSSICRQPVSSLKKDFQELLENAYCSDVVLLYSGSRFHANKAILSARCSYFKDMFSDESNQPLTYSVDIPVEEISTGMFASLLQYLYTGDFLSQNSGLDSLELLIQLGDDFGTPNVLEQDLKCLLYNADHSDTLLVFQGFNLSELPVDSSVTETCFEVPCHKAVLCARSPYFRSLLLKKDSSFPVLNESGVLKLLLDERVFPRQYARVVLQCMYTDSFDLSAVVKWTSEEERGHGLETHKLLTTAEVAMEVFEVARFIDFDLLAQGCEDIIVEELSPASLLVTLEWSAKPHGSQWVAKQAEQYLLEEFTTIMRSEVFTKIPKLYLQRAIQSDFIQACEQDILAAVIRWGESQVAQRMTALQGTCWVVFLISYSVIMDGKRSVKIKDIDNKALKRELAGLVEHVRVQHIIPPQCEVLENALARGLIKQGMPLDIGQGSFYPRCPWMRRKNDKDFTRPRLFLPYYQEAKSILQERQDAELDLIQQRMLHMGKSIPDTLYMVSNSKR</sequence>
<dbReference type="CDD" id="cd18284">
    <property type="entry name" value="BTB2_POZ_BTBD7"/>
    <property type="match status" value="1"/>
</dbReference>
<feature type="non-terminal residue" evidence="2">
    <location>
        <position position="566"/>
    </location>
</feature>
<dbReference type="InterPro" id="IPR011705">
    <property type="entry name" value="BACK"/>
</dbReference>
<dbReference type="Gene3D" id="1.25.40.420">
    <property type="match status" value="1"/>
</dbReference>
<dbReference type="SMART" id="SM00225">
    <property type="entry name" value="BTB"/>
    <property type="match status" value="2"/>
</dbReference>
<dbReference type="InterPro" id="IPR000210">
    <property type="entry name" value="BTB/POZ_dom"/>
</dbReference>
<feature type="non-terminal residue" evidence="2">
    <location>
        <position position="1"/>
    </location>
</feature>
<evidence type="ECO:0000259" key="1">
    <source>
        <dbReference type="PROSITE" id="PS50097"/>
    </source>
</evidence>
<name>A7SH01_NEMVE</name>
<dbReference type="Pfam" id="PF00651">
    <property type="entry name" value="BTB"/>
    <property type="match status" value="2"/>
</dbReference>
<dbReference type="AlphaFoldDB" id="A7SH01"/>
<dbReference type="PROSITE" id="PS50097">
    <property type="entry name" value="BTB"/>
    <property type="match status" value="2"/>
</dbReference>
<dbReference type="HOGENOM" id="CLU_007289_2_1_1"/>
<protein>
    <recommendedName>
        <fullName evidence="1">BTB domain-containing protein</fullName>
    </recommendedName>
</protein>
<dbReference type="PANTHER" id="PTHR16064:SF3">
    <property type="entry name" value="BTB_POZ DOMAIN-CONTAINING PROTEIN 7"/>
    <property type="match status" value="1"/>
</dbReference>
<dbReference type="eggNOG" id="KOG2838">
    <property type="taxonomic scope" value="Eukaryota"/>
</dbReference>
<dbReference type="Proteomes" id="UP000001593">
    <property type="component" value="Unassembled WGS sequence"/>
</dbReference>
<dbReference type="InParanoid" id="A7SH01"/>
<evidence type="ECO:0000313" key="3">
    <source>
        <dbReference type="Proteomes" id="UP000001593"/>
    </source>
</evidence>
<organism evidence="2 3">
    <name type="scientific">Nematostella vectensis</name>
    <name type="common">Starlet sea anemone</name>
    <dbReference type="NCBI Taxonomy" id="45351"/>
    <lineage>
        <taxon>Eukaryota</taxon>
        <taxon>Metazoa</taxon>
        <taxon>Cnidaria</taxon>
        <taxon>Anthozoa</taxon>
        <taxon>Hexacorallia</taxon>
        <taxon>Actiniaria</taxon>
        <taxon>Edwardsiidae</taxon>
        <taxon>Nematostella</taxon>
    </lineage>
</organism>